<dbReference type="PROSITE" id="PS52008">
    <property type="entry name" value="GH81"/>
    <property type="match status" value="1"/>
</dbReference>
<gene>
    <name evidence="13" type="ORF">LTR62_005214</name>
</gene>
<evidence type="ECO:0000256" key="9">
    <source>
        <dbReference type="SAM" id="MobiDB-lite"/>
    </source>
</evidence>
<feature type="chain" id="PRO_5043039315" description="glucan endo-1,3-beta-D-glucosidase" evidence="10">
    <location>
        <begin position="28"/>
        <end position="1034"/>
    </location>
</feature>
<evidence type="ECO:0000259" key="11">
    <source>
        <dbReference type="Pfam" id="PF03639"/>
    </source>
</evidence>
<dbReference type="Gene3D" id="2.70.98.30">
    <property type="entry name" value="Golgi alpha-mannosidase II, domain 4"/>
    <property type="match status" value="1"/>
</dbReference>
<dbReference type="EC" id="3.2.1.39" evidence="3"/>
<evidence type="ECO:0000313" key="14">
    <source>
        <dbReference type="Proteomes" id="UP001310890"/>
    </source>
</evidence>
<dbReference type="InterPro" id="IPR005200">
    <property type="entry name" value="Endo-beta-glucanase"/>
</dbReference>
<keyword evidence="5" id="KW-0119">Carbohydrate metabolism</keyword>
<feature type="compositionally biased region" description="Low complexity" evidence="9">
    <location>
        <begin position="213"/>
        <end position="231"/>
    </location>
</feature>
<feature type="domain" description="Glycosyl hydrolase family 81 C-terminal" evidence="12">
    <location>
        <begin position="671"/>
        <end position="1025"/>
    </location>
</feature>
<evidence type="ECO:0000256" key="7">
    <source>
        <dbReference type="ARBA" id="ARBA00023316"/>
    </source>
</evidence>
<comment type="catalytic activity">
    <reaction evidence="1">
        <text>Hydrolysis of (1-&gt;3)-beta-D-glucosidic linkages in (1-&gt;3)-beta-D-glucans.</text>
        <dbReference type="EC" id="3.2.1.39"/>
    </reaction>
</comment>
<dbReference type="PANTHER" id="PTHR31983:SF0">
    <property type="entry name" value="GLUCAN ENDO-1,3-BETA-D-GLUCOSIDASE 2"/>
    <property type="match status" value="1"/>
</dbReference>
<dbReference type="GO" id="GO:0042973">
    <property type="term" value="F:glucan endo-1,3-beta-D-glucosidase activity"/>
    <property type="evidence" value="ECO:0007669"/>
    <property type="project" value="UniProtKB-EC"/>
</dbReference>
<dbReference type="Gene3D" id="1.10.287.1170">
    <property type="entry name" value="glycoside hydrolase family 81 endo-[beta] glucanase"/>
    <property type="match status" value="1"/>
</dbReference>
<dbReference type="InterPro" id="IPR040451">
    <property type="entry name" value="GH81_N"/>
</dbReference>
<accession>A0AAN7TDS2</accession>
<dbReference type="Proteomes" id="UP001310890">
    <property type="component" value="Unassembled WGS sequence"/>
</dbReference>
<name>A0AAN7TDS2_9PEZI</name>
<evidence type="ECO:0000259" key="12">
    <source>
        <dbReference type="Pfam" id="PF17652"/>
    </source>
</evidence>
<dbReference type="GO" id="GO:0000272">
    <property type="term" value="P:polysaccharide catabolic process"/>
    <property type="evidence" value="ECO:0007669"/>
    <property type="project" value="UniProtKB-KW"/>
</dbReference>
<proteinExistence type="inferred from homology"/>
<dbReference type="PANTHER" id="PTHR31983">
    <property type="entry name" value="ENDO-1,3(4)-BETA-GLUCANASE 1"/>
    <property type="match status" value="1"/>
</dbReference>
<keyword evidence="8" id="KW-0624">Polysaccharide degradation</keyword>
<comment type="caution">
    <text evidence="13">The sequence shown here is derived from an EMBL/GenBank/DDBJ whole genome shotgun (WGS) entry which is preliminary data.</text>
</comment>
<keyword evidence="4" id="KW-0378">Hydrolase</keyword>
<feature type="region of interest" description="Disordered" evidence="9">
    <location>
        <begin position="213"/>
        <end position="240"/>
    </location>
</feature>
<evidence type="ECO:0000256" key="3">
    <source>
        <dbReference type="ARBA" id="ARBA00012780"/>
    </source>
</evidence>
<protein>
    <recommendedName>
        <fullName evidence="3">glucan endo-1,3-beta-D-glucosidase</fullName>
        <ecNumber evidence="3">3.2.1.39</ecNumber>
    </recommendedName>
</protein>
<dbReference type="Pfam" id="PF17652">
    <property type="entry name" value="Glyco_hydro81C"/>
    <property type="match status" value="1"/>
</dbReference>
<evidence type="ECO:0000256" key="4">
    <source>
        <dbReference type="ARBA" id="ARBA00022801"/>
    </source>
</evidence>
<evidence type="ECO:0000256" key="6">
    <source>
        <dbReference type="ARBA" id="ARBA00023295"/>
    </source>
</evidence>
<feature type="region of interest" description="Disordered" evidence="9">
    <location>
        <begin position="158"/>
        <end position="191"/>
    </location>
</feature>
<evidence type="ECO:0000313" key="13">
    <source>
        <dbReference type="EMBL" id="KAK5111374.1"/>
    </source>
</evidence>
<reference evidence="13" key="1">
    <citation type="submission" date="2023-08" db="EMBL/GenBank/DDBJ databases">
        <title>Black Yeasts Isolated from many extreme environments.</title>
        <authorList>
            <person name="Coleine C."/>
            <person name="Stajich J.E."/>
            <person name="Selbmann L."/>
        </authorList>
    </citation>
    <scope>NUCLEOTIDE SEQUENCE</scope>
    <source>
        <strain evidence="13">CCFEE 5401</strain>
    </source>
</reference>
<evidence type="ECO:0000256" key="5">
    <source>
        <dbReference type="ARBA" id="ARBA00023277"/>
    </source>
</evidence>
<keyword evidence="6" id="KW-0326">Glycosidase</keyword>
<dbReference type="EMBL" id="JAVRRL010000040">
    <property type="protein sequence ID" value="KAK5111374.1"/>
    <property type="molecule type" value="Genomic_DNA"/>
</dbReference>
<dbReference type="InterPro" id="IPR040720">
    <property type="entry name" value="GH81_C"/>
</dbReference>
<dbReference type="Pfam" id="PF03639">
    <property type="entry name" value="Glyco_hydro_81"/>
    <property type="match status" value="1"/>
</dbReference>
<comment type="similarity">
    <text evidence="2">Belongs to the glycosyl hydrolase 81 family.</text>
</comment>
<evidence type="ECO:0000256" key="10">
    <source>
        <dbReference type="SAM" id="SignalP"/>
    </source>
</evidence>
<sequence length="1034" mass="108383">MNRPSLRLRASHLVSLIAFSQIQLIAAYPHPIPYPNSSSSALHNQPANQYGRGRVNGPPAPALTITATAITAQTTPEPWHSLNAIQQIGDGQIQEIVWTEVLSSSRGPEKFYSTTTITNEMTSGSWPASILWAHGPSGWQGPWSTTGANAATQSSAVGGTFSASTTSTPSSSSTTSGSLALGSGASSSAQSTSTAASTSTFSFDGVSSSLPPASTATATSISSTSSAVPPARTSVPDSSLTSLTTSAVQSATTTLDRTTSTVVITSLETAGNPSSQPFQTSIANATSTLSLLDTSTLSSIGPISTTSATTIDASNIFQAIATDAPPSQVTSRGDHPVPTLGIQGQTERLETNKFYANFYLGDQAAGTWTHPYSVSWSKGAGETGSWGLAVSQIERSQLAEGAKDPSKDAGDASFFAGPLGLQSMVLSATELAKSTTLTTDTLTGFSVNVNLLANAGAEPAITYPMVQGMAFVTGLYHGATPLLESGSGITSLTYAGAVVNGQTFKYRAALSDSSTWLIYITPSTTSYQTNSFTLLSSGVIQGPSGFGGSIQVAKVPGGSTSAESVYDASAGAYPTTTTISGAVQGTSGSYTLSWSKGGIQSQKLLMFALPHHVDTLSPSTASSTTSVQLWTTTKGLATAIAADSWTLQEPSLPISMSFAPWSPALGSVTTLSSSAKQAINAAAFSELSQDISQQTNSGSIYYDGKALAKFATICYTANNLAGNATLAATGRVLLEQAFALHVSNQMPTPIVYDSLWGGAVSSASYGNDNSGADFGNTYYNDHHFHYGYFVYAASVIGYLRPEWLNEGTNKAWVNMLVRDYANPISNDPYFPFQRMFDWYHGHSWAHGLIETADGKDQESSSEDSMSLFAIKMWGQITGDTNMEARGNLMLAVQARSLQNYYLLANDNTVQPPAAVGNKAVGILFENKADHTTYFGTVPEYIEGIHMLPLMPFSTLTRTPTFAQEEWNSYFASSGIKPVTQVTGGWRGILVANQAIFDPVTAYGFFSGGGFEEGFLDNGASLTWYLAWCAGLGGV</sequence>
<evidence type="ECO:0000256" key="2">
    <source>
        <dbReference type="ARBA" id="ARBA00010730"/>
    </source>
</evidence>
<feature type="signal peptide" evidence="10">
    <location>
        <begin position="1"/>
        <end position="27"/>
    </location>
</feature>
<evidence type="ECO:0000256" key="8">
    <source>
        <dbReference type="ARBA" id="ARBA00023326"/>
    </source>
</evidence>
<dbReference type="GO" id="GO:0052861">
    <property type="term" value="F:endo-1,3(4)-beta-glucanase activity"/>
    <property type="evidence" value="ECO:0007669"/>
    <property type="project" value="InterPro"/>
</dbReference>
<dbReference type="GO" id="GO:0071555">
    <property type="term" value="P:cell wall organization"/>
    <property type="evidence" value="ECO:0007669"/>
    <property type="project" value="UniProtKB-KW"/>
</dbReference>
<dbReference type="GO" id="GO:0009986">
    <property type="term" value="C:cell surface"/>
    <property type="evidence" value="ECO:0007669"/>
    <property type="project" value="TreeGrafter"/>
</dbReference>
<evidence type="ECO:0000256" key="1">
    <source>
        <dbReference type="ARBA" id="ARBA00000382"/>
    </source>
</evidence>
<dbReference type="AlphaFoldDB" id="A0AAN7TDS2"/>
<keyword evidence="7" id="KW-0961">Cell wall biogenesis/degradation</keyword>
<keyword evidence="10" id="KW-0732">Signal</keyword>
<organism evidence="13 14">
    <name type="scientific">Meristemomyces frigidus</name>
    <dbReference type="NCBI Taxonomy" id="1508187"/>
    <lineage>
        <taxon>Eukaryota</taxon>
        <taxon>Fungi</taxon>
        <taxon>Dikarya</taxon>
        <taxon>Ascomycota</taxon>
        <taxon>Pezizomycotina</taxon>
        <taxon>Dothideomycetes</taxon>
        <taxon>Dothideomycetidae</taxon>
        <taxon>Mycosphaerellales</taxon>
        <taxon>Teratosphaeriaceae</taxon>
        <taxon>Meristemomyces</taxon>
    </lineage>
</organism>
<feature type="domain" description="Glycosyl hydrolase family 81 N-terminal" evidence="11">
    <location>
        <begin position="335"/>
        <end position="663"/>
    </location>
</feature>